<keyword evidence="4" id="KW-1185">Reference proteome</keyword>
<dbReference type="InterPro" id="IPR009686">
    <property type="entry name" value="Senescence/spartin_C"/>
</dbReference>
<dbReference type="EMBL" id="KZ819335">
    <property type="protein sequence ID" value="PWN18604.1"/>
    <property type="molecule type" value="Genomic_DNA"/>
</dbReference>
<evidence type="ECO:0000313" key="4">
    <source>
        <dbReference type="Proteomes" id="UP000245942"/>
    </source>
</evidence>
<feature type="compositionally biased region" description="Low complexity" evidence="1">
    <location>
        <begin position="178"/>
        <end position="199"/>
    </location>
</feature>
<dbReference type="RefSeq" id="XP_025345764.1">
    <property type="nucleotide sequence ID" value="XM_025493215.1"/>
</dbReference>
<reference evidence="3 4" key="1">
    <citation type="journal article" date="2018" name="Mol. Biol. Evol.">
        <title>Broad Genomic Sampling Reveals a Smut Pathogenic Ancestry of the Fungal Clade Ustilaginomycotina.</title>
        <authorList>
            <person name="Kijpornyongpan T."/>
            <person name="Mondo S.J."/>
            <person name="Barry K."/>
            <person name="Sandor L."/>
            <person name="Lee J."/>
            <person name="Lipzen A."/>
            <person name="Pangilinan J."/>
            <person name="LaButti K."/>
            <person name="Hainaut M."/>
            <person name="Henrissat B."/>
            <person name="Grigoriev I.V."/>
            <person name="Spatafora J.W."/>
            <person name="Aime M.C."/>
        </authorList>
    </citation>
    <scope>NUCLEOTIDE SEQUENCE [LARGE SCALE GENOMIC DNA]</scope>
    <source>
        <strain evidence="3 4">MCA 4718</strain>
    </source>
</reference>
<name>A0A316U157_9BASI</name>
<dbReference type="OrthoDB" id="2745718at2759"/>
<dbReference type="GeneID" id="37014949"/>
<evidence type="ECO:0000313" key="3">
    <source>
        <dbReference type="EMBL" id="PWN18604.1"/>
    </source>
</evidence>
<dbReference type="Pfam" id="PF06911">
    <property type="entry name" value="Senescence"/>
    <property type="match status" value="1"/>
</dbReference>
<feature type="region of interest" description="Disordered" evidence="1">
    <location>
        <begin position="178"/>
        <end position="218"/>
    </location>
</feature>
<accession>A0A316U157</accession>
<feature type="region of interest" description="Disordered" evidence="1">
    <location>
        <begin position="111"/>
        <end position="135"/>
    </location>
</feature>
<organism evidence="3 4">
    <name type="scientific">Pseudomicrostroma glucosiphilum</name>
    <dbReference type="NCBI Taxonomy" id="1684307"/>
    <lineage>
        <taxon>Eukaryota</taxon>
        <taxon>Fungi</taxon>
        <taxon>Dikarya</taxon>
        <taxon>Basidiomycota</taxon>
        <taxon>Ustilaginomycotina</taxon>
        <taxon>Exobasidiomycetes</taxon>
        <taxon>Microstromatales</taxon>
        <taxon>Microstromatales incertae sedis</taxon>
        <taxon>Pseudomicrostroma</taxon>
    </lineage>
</organism>
<feature type="compositionally biased region" description="Low complexity" evidence="1">
    <location>
        <begin position="272"/>
        <end position="285"/>
    </location>
</feature>
<feature type="region of interest" description="Disordered" evidence="1">
    <location>
        <begin position="361"/>
        <end position="384"/>
    </location>
</feature>
<feature type="region of interest" description="Disordered" evidence="1">
    <location>
        <begin position="269"/>
        <end position="288"/>
    </location>
</feature>
<feature type="domain" description="Senescence" evidence="2">
    <location>
        <begin position="172"/>
        <end position="351"/>
    </location>
</feature>
<dbReference type="Proteomes" id="UP000245942">
    <property type="component" value="Unassembled WGS sequence"/>
</dbReference>
<protein>
    <recommendedName>
        <fullName evidence="2">Senescence domain-containing protein</fullName>
    </recommendedName>
</protein>
<proteinExistence type="predicted"/>
<evidence type="ECO:0000259" key="2">
    <source>
        <dbReference type="Pfam" id="PF06911"/>
    </source>
</evidence>
<gene>
    <name evidence="3" type="ORF">BCV69DRAFT_284911</name>
</gene>
<dbReference type="AlphaFoldDB" id="A0A316U157"/>
<sequence>MTLPPTTSALAIVPDVTVAQLIGSEPVPLAYGQLRLEEVSSSSSSSTSTSTLDPTSTPVTASAAATSASEPILLVRVGEKVVFPLYAHTIFGTHADEETWYTFDLPLPPVESSASAPSSSVPSSSTEPAGDAQSKTWVRLVLPPLSTPEVLSARDTFEDALIARSLLLSGVRAAGDELGSSATETGTSLSSSLSQASQSHISTTSADGAGEGAWKFSRASHRTSESVLRGSQALSGATQTAAEAMAGLATAAGGALGSAYQSIAGSFGGGASASSAEDQQAASDSRVMPNTRDALSDAFNGASSGASSLYNTATTEAPRFVQHNAGEEAAKLANEVGQTASNTGGALVDVTLGTSTIFHGAQAAKGAAGAGETEEASKGEASTS</sequence>
<evidence type="ECO:0000256" key="1">
    <source>
        <dbReference type="SAM" id="MobiDB-lite"/>
    </source>
</evidence>
<feature type="compositionally biased region" description="Low complexity" evidence="1">
    <location>
        <begin position="111"/>
        <end position="128"/>
    </location>
</feature>